<evidence type="ECO:0000313" key="10">
    <source>
        <dbReference type="EMBL" id="GAA3630528.1"/>
    </source>
</evidence>
<comment type="subcellular location">
    <subcellularLocation>
        <location evidence="9">Cell membrane</location>
        <topology evidence="9">Multi-pass membrane protein</topology>
    </subcellularLocation>
    <subcellularLocation>
        <location evidence="1">Membrane</location>
        <topology evidence="1">Multi-pass membrane protein</topology>
    </subcellularLocation>
</comment>
<sequence length="139" mass="15074">MIKGFKEFIMRGNVMELAIAVVIGTAFSAVVTSVTKGVVQPLIASVGSANVGGMNFEIRPKVPDNATLVDLNGVLTSLLNFLIVAAVVYFLVVVPMNALMERRRRGEEPEPATPAEDILLLQEIRDLLRDRPMQQGPQG</sequence>
<dbReference type="EMBL" id="BAAAZO010000011">
    <property type="protein sequence ID" value="GAA3630528.1"/>
    <property type="molecule type" value="Genomic_DNA"/>
</dbReference>
<reference evidence="11" key="1">
    <citation type="journal article" date="2019" name="Int. J. Syst. Evol. Microbiol.">
        <title>The Global Catalogue of Microorganisms (GCM) 10K type strain sequencing project: providing services to taxonomists for standard genome sequencing and annotation.</title>
        <authorList>
            <consortium name="The Broad Institute Genomics Platform"/>
            <consortium name="The Broad Institute Genome Sequencing Center for Infectious Disease"/>
            <person name="Wu L."/>
            <person name="Ma J."/>
        </authorList>
    </citation>
    <scope>NUCLEOTIDE SEQUENCE [LARGE SCALE GENOMIC DNA]</scope>
    <source>
        <strain evidence="11">JCM 16902</strain>
    </source>
</reference>
<evidence type="ECO:0000256" key="5">
    <source>
        <dbReference type="ARBA" id="ARBA00022989"/>
    </source>
</evidence>
<comment type="similarity">
    <text evidence="9">Belongs to the MscL family.</text>
</comment>
<dbReference type="InterPro" id="IPR001185">
    <property type="entry name" value="MS_channel"/>
</dbReference>
<protein>
    <recommendedName>
        <fullName evidence="9">Large-conductance mechanosensitive channel</fullName>
    </recommendedName>
</protein>
<comment type="function">
    <text evidence="9">Channel that opens in response to stretch forces in the membrane lipid bilayer. May participate in the regulation of osmotic pressure changes within the cell.</text>
</comment>
<keyword evidence="5 9" id="KW-1133">Transmembrane helix</keyword>
<keyword evidence="6 9" id="KW-0406">Ion transport</keyword>
<organism evidence="10 11">
    <name type="scientific">Kineosporia mesophila</name>
    <dbReference type="NCBI Taxonomy" id="566012"/>
    <lineage>
        <taxon>Bacteria</taxon>
        <taxon>Bacillati</taxon>
        <taxon>Actinomycetota</taxon>
        <taxon>Actinomycetes</taxon>
        <taxon>Kineosporiales</taxon>
        <taxon>Kineosporiaceae</taxon>
        <taxon>Kineosporia</taxon>
    </lineage>
</organism>
<accession>A0ABP7AEL8</accession>
<evidence type="ECO:0000256" key="7">
    <source>
        <dbReference type="ARBA" id="ARBA00023136"/>
    </source>
</evidence>
<evidence type="ECO:0000256" key="8">
    <source>
        <dbReference type="ARBA" id="ARBA00023303"/>
    </source>
</evidence>
<evidence type="ECO:0000313" key="11">
    <source>
        <dbReference type="Proteomes" id="UP001501074"/>
    </source>
</evidence>
<evidence type="ECO:0000256" key="6">
    <source>
        <dbReference type="ARBA" id="ARBA00023065"/>
    </source>
</evidence>
<evidence type="ECO:0000256" key="4">
    <source>
        <dbReference type="ARBA" id="ARBA00022692"/>
    </source>
</evidence>
<dbReference type="SUPFAM" id="SSF81330">
    <property type="entry name" value="Gated mechanosensitive channel"/>
    <property type="match status" value="1"/>
</dbReference>
<dbReference type="RefSeq" id="WP_345718847.1">
    <property type="nucleotide sequence ID" value="NZ_BAAAZO010000011.1"/>
</dbReference>
<keyword evidence="4 9" id="KW-0812">Transmembrane</keyword>
<dbReference type="PANTHER" id="PTHR30266:SF2">
    <property type="entry name" value="LARGE-CONDUCTANCE MECHANOSENSITIVE CHANNEL"/>
    <property type="match status" value="1"/>
</dbReference>
<feature type="transmembrane region" description="Helical" evidence="9">
    <location>
        <begin position="12"/>
        <end position="31"/>
    </location>
</feature>
<evidence type="ECO:0000256" key="2">
    <source>
        <dbReference type="ARBA" id="ARBA00022448"/>
    </source>
</evidence>
<proteinExistence type="inferred from homology"/>
<keyword evidence="2 9" id="KW-0813">Transport</keyword>
<feature type="transmembrane region" description="Helical" evidence="9">
    <location>
        <begin position="78"/>
        <end position="99"/>
    </location>
</feature>
<dbReference type="InterPro" id="IPR036019">
    <property type="entry name" value="MscL_channel"/>
</dbReference>
<comment type="subunit">
    <text evidence="9">Homopentamer.</text>
</comment>
<dbReference type="Proteomes" id="UP001501074">
    <property type="component" value="Unassembled WGS sequence"/>
</dbReference>
<dbReference type="PANTHER" id="PTHR30266">
    <property type="entry name" value="MECHANOSENSITIVE CHANNEL MSCL"/>
    <property type="match status" value="1"/>
</dbReference>
<keyword evidence="11" id="KW-1185">Reference proteome</keyword>
<keyword evidence="3 9" id="KW-1003">Cell membrane</keyword>
<dbReference type="HAMAP" id="MF_00115">
    <property type="entry name" value="MscL"/>
    <property type="match status" value="1"/>
</dbReference>
<evidence type="ECO:0000256" key="9">
    <source>
        <dbReference type="HAMAP-Rule" id="MF_00115"/>
    </source>
</evidence>
<keyword evidence="7 9" id="KW-0472">Membrane</keyword>
<name>A0ABP7AEL8_9ACTN</name>
<dbReference type="NCBIfam" id="TIGR00220">
    <property type="entry name" value="mscL"/>
    <property type="match status" value="1"/>
</dbReference>
<comment type="caution">
    <text evidence="10">The sequence shown here is derived from an EMBL/GenBank/DDBJ whole genome shotgun (WGS) entry which is preliminary data.</text>
</comment>
<keyword evidence="8 9" id="KW-0407">Ion channel</keyword>
<dbReference type="Gene3D" id="1.10.1200.120">
    <property type="entry name" value="Large-conductance mechanosensitive channel, MscL, domain 1"/>
    <property type="match status" value="1"/>
</dbReference>
<dbReference type="PRINTS" id="PR01264">
    <property type="entry name" value="MECHCHANNEL"/>
</dbReference>
<dbReference type="Pfam" id="PF01741">
    <property type="entry name" value="MscL"/>
    <property type="match status" value="1"/>
</dbReference>
<evidence type="ECO:0000256" key="1">
    <source>
        <dbReference type="ARBA" id="ARBA00004141"/>
    </source>
</evidence>
<evidence type="ECO:0000256" key="3">
    <source>
        <dbReference type="ARBA" id="ARBA00022475"/>
    </source>
</evidence>
<gene>
    <name evidence="9 10" type="primary">mscL</name>
    <name evidence="10" type="ORF">GCM10022223_55360</name>
</gene>
<dbReference type="InterPro" id="IPR037673">
    <property type="entry name" value="MSC/AndL"/>
</dbReference>